<name>A0A7W9AII4_9SPHN</name>
<evidence type="ECO:0000313" key="1">
    <source>
        <dbReference type="EMBL" id="MBB5686303.1"/>
    </source>
</evidence>
<accession>A0A7W9AII4</accession>
<comment type="caution">
    <text evidence="1">The sequence shown here is derived from an EMBL/GenBank/DDBJ whole genome shotgun (WGS) entry which is preliminary data.</text>
</comment>
<dbReference type="RefSeq" id="WP_246350587.1">
    <property type="nucleotide sequence ID" value="NZ_JACIJC010000003.1"/>
</dbReference>
<dbReference type="Proteomes" id="UP000549617">
    <property type="component" value="Unassembled WGS sequence"/>
</dbReference>
<protein>
    <submittedName>
        <fullName evidence="1">Uncharacterized protein</fullName>
    </submittedName>
</protein>
<proteinExistence type="predicted"/>
<reference evidence="1 2" key="1">
    <citation type="submission" date="2020-08" db="EMBL/GenBank/DDBJ databases">
        <title>Genomic Encyclopedia of Type Strains, Phase IV (KMG-IV): sequencing the most valuable type-strain genomes for metagenomic binning, comparative biology and taxonomic classification.</title>
        <authorList>
            <person name="Goeker M."/>
        </authorList>
    </citation>
    <scope>NUCLEOTIDE SEQUENCE [LARGE SCALE GENOMIC DNA]</scope>
    <source>
        <strain evidence="1 2">DSM 25079</strain>
    </source>
</reference>
<gene>
    <name evidence="1" type="ORF">FHS49_002319</name>
</gene>
<keyword evidence="2" id="KW-1185">Reference proteome</keyword>
<evidence type="ECO:0000313" key="2">
    <source>
        <dbReference type="Proteomes" id="UP000549617"/>
    </source>
</evidence>
<dbReference type="AlphaFoldDB" id="A0A7W9AII4"/>
<dbReference type="EMBL" id="JACIJC010000003">
    <property type="protein sequence ID" value="MBB5686303.1"/>
    <property type="molecule type" value="Genomic_DNA"/>
</dbReference>
<organism evidence="1 2">
    <name type="scientific">Sphingobium boeckii</name>
    <dbReference type="NCBI Taxonomy" id="1082345"/>
    <lineage>
        <taxon>Bacteria</taxon>
        <taxon>Pseudomonadati</taxon>
        <taxon>Pseudomonadota</taxon>
        <taxon>Alphaproteobacteria</taxon>
        <taxon>Sphingomonadales</taxon>
        <taxon>Sphingomonadaceae</taxon>
        <taxon>Sphingobium</taxon>
    </lineage>
</organism>
<sequence length="57" mass="5864">MAAGLEALAGVVVLFVVALMMASLALDFRLCCSAQYRAMDSIASVFCAVQQNGHAAG</sequence>